<evidence type="ECO:0000256" key="3">
    <source>
        <dbReference type="ARBA" id="ARBA00022679"/>
    </source>
</evidence>
<evidence type="ECO:0000256" key="8">
    <source>
        <dbReference type="SAM" id="MobiDB-lite"/>
    </source>
</evidence>
<organism evidence="11 12">
    <name type="scientific">Stakelama tenebrarum</name>
    <dbReference type="NCBI Taxonomy" id="2711215"/>
    <lineage>
        <taxon>Bacteria</taxon>
        <taxon>Pseudomonadati</taxon>
        <taxon>Pseudomonadota</taxon>
        <taxon>Alphaproteobacteria</taxon>
        <taxon>Sphingomonadales</taxon>
        <taxon>Sphingomonadaceae</taxon>
        <taxon>Stakelama</taxon>
    </lineage>
</organism>
<dbReference type="AlphaFoldDB" id="A0A6G6YAC5"/>
<protein>
    <submittedName>
        <fullName evidence="11">L,D-transpeptidase family protein</fullName>
    </submittedName>
</protein>
<evidence type="ECO:0000256" key="6">
    <source>
        <dbReference type="ARBA" id="ARBA00023316"/>
    </source>
</evidence>
<evidence type="ECO:0000256" key="7">
    <source>
        <dbReference type="PROSITE-ProRule" id="PRU01373"/>
    </source>
</evidence>
<dbReference type="GO" id="GO:0018104">
    <property type="term" value="P:peptidoglycan-protein cross-linking"/>
    <property type="evidence" value="ECO:0007669"/>
    <property type="project" value="TreeGrafter"/>
</dbReference>
<dbReference type="EMBL" id="CP049109">
    <property type="protein sequence ID" value="QIG81869.1"/>
    <property type="molecule type" value="Genomic_DNA"/>
</dbReference>
<name>A0A6G6YAC5_9SPHN</name>
<dbReference type="SUPFAM" id="SSF141523">
    <property type="entry name" value="L,D-transpeptidase catalytic domain-like"/>
    <property type="match status" value="1"/>
</dbReference>
<evidence type="ECO:0000259" key="10">
    <source>
        <dbReference type="PROSITE" id="PS52029"/>
    </source>
</evidence>
<feature type="region of interest" description="Disordered" evidence="8">
    <location>
        <begin position="205"/>
        <end position="235"/>
    </location>
</feature>
<dbReference type="UniPathway" id="UPA00219"/>
<dbReference type="GO" id="GO:0016740">
    <property type="term" value="F:transferase activity"/>
    <property type="evidence" value="ECO:0007669"/>
    <property type="project" value="UniProtKB-KW"/>
</dbReference>
<dbReference type="CDD" id="cd16913">
    <property type="entry name" value="YkuD_like"/>
    <property type="match status" value="1"/>
</dbReference>
<dbReference type="PANTHER" id="PTHR30582:SF2">
    <property type="entry name" value="L,D-TRANSPEPTIDASE YCIB-RELATED"/>
    <property type="match status" value="1"/>
</dbReference>
<dbReference type="Gene3D" id="2.40.440.10">
    <property type="entry name" value="L,D-transpeptidase catalytic domain-like"/>
    <property type="match status" value="1"/>
</dbReference>
<dbReference type="Proteomes" id="UP000501568">
    <property type="component" value="Chromosome"/>
</dbReference>
<evidence type="ECO:0000256" key="4">
    <source>
        <dbReference type="ARBA" id="ARBA00022960"/>
    </source>
</evidence>
<dbReference type="GO" id="GO:0071972">
    <property type="term" value="F:peptidoglycan L,D-transpeptidase activity"/>
    <property type="evidence" value="ECO:0007669"/>
    <property type="project" value="TreeGrafter"/>
</dbReference>
<keyword evidence="6 7" id="KW-0961">Cell wall biogenesis/degradation</keyword>
<feature type="signal peptide" evidence="9">
    <location>
        <begin position="1"/>
        <end position="19"/>
    </location>
</feature>
<dbReference type="Pfam" id="PF03734">
    <property type="entry name" value="YkuD"/>
    <property type="match status" value="1"/>
</dbReference>
<evidence type="ECO:0000256" key="9">
    <source>
        <dbReference type="SAM" id="SignalP"/>
    </source>
</evidence>
<keyword evidence="9" id="KW-0732">Signal</keyword>
<dbReference type="NCBIfam" id="NF004785">
    <property type="entry name" value="PRK06132.1-2"/>
    <property type="match status" value="1"/>
</dbReference>
<evidence type="ECO:0000313" key="11">
    <source>
        <dbReference type="EMBL" id="QIG81869.1"/>
    </source>
</evidence>
<keyword evidence="12" id="KW-1185">Reference proteome</keyword>
<dbReference type="PANTHER" id="PTHR30582">
    <property type="entry name" value="L,D-TRANSPEPTIDASE"/>
    <property type="match status" value="1"/>
</dbReference>
<evidence type="ECO:0000256" key="5">
    <source>
        <dbReference type="ARBA" id="ARBA00022984"/>
    </source>
</evidence>
<gene>
    <name evidence="11" type="ORF">G5C33_08870</name>
</gene>
<keyword evidence="4 7" id="KW-0133">Cell shape</keyword>
<feature type="chain" id="PRO_5026292087" evidence="9">
    <location>
        <begin position="20"/>
        <end position="235"/>
    </location>
</feature>
<proteinExistence type="inferred from homology"/>
<dbReference type="InterPro" id="IPR038063">
    <property type="entry name" value="Transpep_catalytic_dom"/>
</dbReference>
<reference evidence="11 12" key="1">
    <citation type="submission" date="2020-02" db="EMBL/GenBank/DDBJ databases">
        <authorList>
            <person name="Zheng R.K."/>
            <person name="Sun C.M."/>
        </authorList>
    </citation>
    <scope>NUCLEOTIDE SEQUENCE [LARGE SCALE GENOMIC DNA]</scope>
    <source>
        <strain evidence="12">zrk23</strain>
    </source>
</reference>
<sequence length="235" mass="25360">MAIAAAALFGAPASAQLLAANDTRSDVPTADAIAALRPGQYRWYDSGFERISARVDDRITATVSIPEQRIYVYRGGLLIGVSTVSTGMAGHETPTGEYPILQKAEFHRSNIYSNAPMPFMQRLTWDGIALHAGHNPGRPASHGCIRLPREFARKLFRLTERGTVVTVTDRTIVDPGGMWAPPITVDGHVGGEAFNVVVAENESWPAPAPMGGRWKPGGDTQSLRRDGREGMVPGK</sequence>
<comment type="similarity">
    <text evidence="2">Belongs to the YkuD family.</text>
</comment>
<dbReference type="InterPro" id="IPR050979">
    <property type="entry name" value="LD-transpeptidase"/>
</dbReference>
<keyword evidence="5 7" id="KW-0573">Peptidoglycan synthesis</keyword>
<feature type="domain" description="L,D-TPase catalytic" evidence="10">
    <location>
        <begin position="59"/>
        <end position="168"/>
    </location>
</feature>
<accession>A0A6G6YAC5</accession>
<keyword evidence="3" id="KW-0808">Transferase</keyword>
<dbReference type="GO" id="GO:0005576">
    <property type="term" value="C:extracellular region"/>
    <property type="evidence" value="ECO:0007669"/>
    <property type="project" value="TreeGrafter"/>
</dbReference>
<comment type="pathway">
    <text evidence="1 7">Cell wall biogenesis; peptidoglycan biosynthesis.</text>
</comment>
<dbReference type="GO" id="GO:0008360">
    <property type="term" value="P:regulation of cell shape"/>
    <property type="evidence" value="ECO:0007669"/>
    <property type="project" value="UniProtKB-UniRule"/>
</dbReference>
<evidence type="ECO:0000313" key="12">
    <source>
        <dbReference type="Proteomes" id="UP000501568"/>
    </source>
</evidence>
<dbReference type="InterPro" id="IPR005490">
    <property type="entry name" value="LD_TPept_cat_dom"/>
</dbReference>
<feature type="active site" description="Proton donor/acceptor" evidence="7">
    <location>
        <position position="131"/>
    </location>
</feature>
<dbReference type="GO" id="GO:0071555">
    <property type="term" value="P:cell wall organization"/>
    <property type="evidence" value="ECO:0007669"/>
    <property type="project" value="UniProtKB-UniRule"/>
</dbReference>
<evidence type="ECO:0000256" key="2">
    <source>
        <dbReference type="ARBA" id="ARBA00005992"/>
    </source>
</evidence>
<dbReference type="KEGG" id="spzr:G5C33_08870"/>
<feature type="active site" description="Nucleophile" evidence="7">
    <location>
        <position position="144"/>
    </location>
</feature>
<evidence type="ECO:0000256" key="1">
    <source>
        <dbReference type="ARBA" id="ARBA00004752"/>
    </source>
</evidence>
<dbReference type="PROSITE" id="PS52029">
    <property type="entry name" value="LD_TPASE"/>
    <property type="match status" value="1"/>
</dbReference>